<organism evidence="1 2">
    <name type="scientific">Dialister invisus DSM 15470</name>
    <dbReference type="NCBI Taxonomy" id="592028"/>
    <lineage>
        <taxon>Bacteria</taxon>
        <taxon>Bacillati</taxon>
        <taxon>Bacillota</taxon>
        <taxon>Negativicutes</taxon>
        <taxon>Veillonellales</taxon>
        <taxon>Veillonellaceae</taxon>
        <taxon>Dialister</taxon>
    </lineage>
</organism>
<dbReference type="EMBL" id="ACIM02000001">
    <property type="protein sequence ID" value="EEW96674.1"/>
    <property type="molecule type" value="Genomic_DNA"/>
</dbReference>
<accession>C9LM87</accession>
<reference evidence="1" key="1">
    <citation type="submission" date="2009-09" db="EMBL/GenBank/DDBJ databases">
        <authorList>
            <person name="Weinstock G."/>
            <person name="Sodergren E."/>
            <person name="Clifton S."/>
            <person name="Fulton L."/>
            <person name="Fulton B."/>
            <person name="Courtney L."/>
            <person name="Fronick C."/>
            <person name="Harrison M."/>
            <person name="Strong C."/>
            <person name="Farmer C."/>
            <person name="Delahaunty K."/>
            <person name="Markovic C."/>
            <person name="Hall O."/>
            <person name="Minx P."/>
            <person name="Tomlinson C."/>
            <person name="Mitreva M."/>
            <person name="Nelson J."/>
            <person name="Hou S."/>
            <person name="Wollam A."/>
            <person name="Pepin K.H."/>
            <person name="Johnson M."/>
            <person name="Bhonagiri V."/>
            <person name="Nash W.E."/>
            <person name="Warren W."/>
            <person name="Chinwalla A."/>
            <person name="Mardis E.R."/>
            <person name="Wilson R.K."/>
        </authorList>
    </citation>
    <scope>NUCLEOTIDE SEQUENCE [LARGE SCALE GENOMIC DNA]</scope>
    <source>
        <strain evidence="1">DSM 15470</strain>
    </source>
</reference>
<dbReference type="Proteomes" id="UP000004736">
    <property type="component" value="Unassembled WGS sequence"/>
</dbReference>
<keyword evidence="2" id="KW-1185">Reference proteome</keyword>
<proteinExistence type="predicted"/>
<sequence length="45" mass="5808">MRTPFRYRRKHFFYFIIGRWRSGYIFMMDGRIEFLFSCVNSRYRV</sequence>
<dbReference type="AlphaFoldDB" id="C9LM87"/>
<gene>
    <name evidence="1" type="ORF">GCWU000321_00635</name>
</gene>
<dbReference type="HOGENOM" id="CLU_3199028_0_0_9"/>
<name>C9LM87_9FIRM</name>
<dbReference type="STRING" id="592028.GCWU000321_00635"/>
<protein>
    <submittedName>
        <fullName evidence="1">Uncharacterized protein</fullName>
    </submittedName>
</protein>
<comment type="caution">
    <text evidence="1">The sequence shown here is derived from an EMBL/GenBank/DDBJ whole genome shotgun (WGS) entry which is preliminary data.</text>
</comment>
<evidence type="ECO:0000313" key="1">
    <source>
        <dbReference type="EMBL" id="EEW96674.1"/>
    </source>
</evidence>
<evidence type="ECO:0000313" key="2">
    <source>
        <dbReference type="Proteomes" id="UP000004736"/>
    </source>
</evidence>